<dbReference type="GeneID" id="54453761"/>
<evidence type="ECO:0000313" key="4">
    <source>
        <dbReference type="Proteomes" id="UP000504636"/>
    </source>
</evidence>
<dbReference type="Pfam" id="PF01728">
    <property type="entry name" value="FtsJ"/>
    <property type="match status" value="1"/>
</dbReference>
<dbReference type="OrthoDB" id="417125at2759"/>
<dbReference type="RefSeq" id="XP_033570710.1">
    <property type="nucleotide sequence ID" value="XM_033712868.1"/>
</dbReference>
<organism evidence="3">
    <name type="scientific">Mytilinidion resinicola</name>
    <dbReference type="NCBI Taxonomy" id="574789"/>
    <lineage>
        <taxon>Eukaryota</taxon>
        <taxon>Fungi</taxon>
        <taxon>Dikarya</taxon>
        <taxon>Ascomycota</taxon>
        <taxon>Pezizomycotina</taxon>
        <taxon>Dothideomycetes</taxon>
        <taxon>Pleosporomycetidae</taxon>
        <taxon>Mytilinidiales</taxon>
        <taxon>Mytilinidiaceae</taxon>
        <taxon>Mytilinidion</taxon>
    </lineage>
</organism>
<reference evidence="5" key="2">
    <citation type="submission" date="2020-04" db="EMBL/GenBank/DDBJ databases">
        <authorList>
            <consortium name="NCBI Genome Project"/>
        </authorList>
    </citation>
    <scope>NUCLEOTIDE SEQUENCE</scope>
    <source>
        <strain evidence="5">CBS 304.34</strain>
    </source>
</reference>
<dbReference type="Gene3D" id="3.40.50.150">
    <property type="entry name" value="Vaccinia Virus protein VP39"/>
    <property type="match status" value="1"/>
</dbReference>
<feature type="region of interest" description="Disordered" evidence="1">
    <location>
        <begin position="1"/>
        <end position="22"/>
    </location>
</feature>
<dbReference type="AlphaFoldDB" id="A0A6A6Y4L6"/>
<accession>A0A6A6Y4L6</accession>
<proteinExistence type="predicted"/>
<dbReference type="SUPFAM" id="SSF53335">
    <property type="entry name" value="S-adenosyl-L-methionine-dependent methyltransferases"/>
    <property type="match status" value="1"/>
</dbReference>
<reference evidence="5" key="3">
    <citation type="submission" date="2025-04" db="UniProtKB">
        <authorList>
            <consortium name="RefSeq"/>
        </authorList>
    </citation>
    <scope>IDENTIFICATION</scope>
    <source>
        <strain evidence="5">CBS 304.34</strain>
    </source>
</reference>
<evidence type="ECO:0000313" key="3">
    <source>
        <dbReference type="EMBL" id="KAF2803746.1"/>
    </source>
</evidence>
<keyword evidence="4" id="KW-1185">Reference proteome</keyword>
<sequence>MSELQRDIPSLSTPNGPQIYDPATGPNKIVAEYLAMNSPTFIRLEAARKKVVAPAMCINFDHLLIPFQGWDNPDGDSYWQNRREQSDKATEDAAQAFYDMTKQIAEEMQAKTSALTPGDLGVQPFQSLDLCMAPGGFTWGTLEYNPNAIAYGITLPPEIGGYKNRFTLPAEYVKFMDITMLASEFGVGTIPTCHPDHSLFHAERPFVDQRFQLIFCGGAVLRSHERSEHRREFERMRLTTSQLILSMQRIIPGGTMAVLLRRPDAWDVVHLLHQFNSFANIQLFKPYKKHALRSTFYLVAKNVQPEAESAKAALEKWRKSWSRATFGGDEGTGEKDPEMDVEAVEKVLDEFGPKLIELAIPVWKIQAGALERQDFTKARNDGRKKRHYWPKKGAEVP</sequence>
<dbReference type="GO" id="GO:0008168">
    <property type="term" value="F:methyltransferase activity"/>
    <property type="evidence" value="ECO:0007669"/>
    <property type="project" value="InterPro"/>
</dbReference>
<dbReference type="GO" id="GO:0032259">
    <property type="term" value="P:methylation"/>
    <property type="evidence" value="ECO:0007669"/>
    <property type="project" value="InterPro"/>
</dbReference>
<evidence type="ECO:0000313" key="5">
    <source>
        <dbReference type="RefSeq" id="XP_033570710.1"/>
    </source>
</evidence>
<name>A0A6A6Y4L6_9PEZI</name>
<reference evidence="3 5" key="1">
    <citation type="journal article" date="2020" name="Stud. Mycol.">
        <title>101 Dothideomycetes genomes: a test case for predicting lifestyles and emergence of pathogens.</title>
        <authorList>
            <person name="Haridas S."/>
            <person name="Albert R."/>
            <person name="Binder M."/>
            <person name="Bloem J."/>
            <person name="Labutti K."/>
            <person name="Salamov A."/>
            <person name="Andreopoulos B."/>
            <person name="Baker S."/>
            <person name="Barry K."/>
            <person name="Bills G."/>
            <person name="Bluhm B."/>
            <person name="Cannon C."/>
            <person name="Castanera R."/>
            <person name="Culley D."/>
            <person name="Daum C."/>
            <person name="Ezra D."/>
            <person name="Gonzalez J."/>
            <person name="Henrissat B."/>
            <person name="Kuo A."/>
            <person name="Liang C."/>
            <person name="Lipzen A."/>
            <person name="Lutzoni F."/>
            <person name="Magnuson J."/>
            <person name="Mondo S."/>
            <person name="Nolan M."/>
            <person name="Ohm R."/>
            <person name="Pangilinan J."/>
            <person name="Park H.-J."/>
            <person name="Ramirez L."/>
            <person name="Alfaro M."/>
            <person name="Sun H."/>
            <person name="Tritt A."/>
            <person name="Yoshinaga Y."/>
            <person name="Zwiers L.-H."/>
            <person name="Turgeon B."/>
            <person name="Goodwin S."/>
            <person name="Spatafora J."/>
            <person name="Crous P."/>
            <person name="Grigoriev I."/>
        </authorList>
    </citation>
    <scope>NUCLEOTIDE SEQUENCE</scope>
    <source>
        <strain evidence="3 5">CBS 304.34</strain>
    </source>
</reference>
<dbReference type="InterPro" id="IPR002877">
    <property type="entry name" value="RNA_MeTrfase_FtsJ_dom"/>
</dbReference>
<evidence type="ECO:0000259" key="2">
    <source>
        <dbReference type="Pfam" id="PF01728"/>
    </source>
</evidence>
<evidence type="ECO:0000256" key="1">
    <source>
        <dbReference type="SAM" id="MobiDB-lite"/>
    </source>
</evidence>
<feature type="domain" description="Ribosomal RNA methyltransferase FtsJ" evidence="2">
    <location>
        <begin position="115"/>
        <end position="302"/>
    </location>
</feature>
<protein>
    <recommendedName>
        <fullName evidence="2">Ribosomal RNA methyltransferase FtsJ domain-containing protein</fullName>
    </recommendedName>
</protein>
<feature type="region of interest" description="Disordered" evidence="1">
    <location>
        <begin position="374"/>
        <end position="397"/>
    </location>
</feature>
<gene>
    <name evidence="3 5" type="ORF">BDZ99DRAFT_161718</name>
</gene>
<dbReference type="EMBL" id="MU003716">
    <property type="protein sequence ID" value="KAF2803746.1"/>
    <property type="molecule type" value="Genomic_DNA"/>
</dbReference>
<dbReference type="InterPro" id="IPR029063">
    <property type="entry name" value="SAM-dependent_MTases_sf"/>
</dbReference>
<dbReference type="Proteomes" id="UP000504636">
    <property type="component" value="Unplaced"/>
</dbReference>